<dbReference type="NCBIfam" id="TIGR04183">
    <property type="entry name" value="Por_Secre_tail"/>
    <property type="match status" value="1"/>
</dbReference>
<proteinExistence type="predicted"/>
<accession>A0ABS0I9M0</accession>
<evidence type="ECO:0000259" key="2">
    <source>
        <dbReference type="Pfam" id="PF18962"/>
    </source>
</evidence>
<keyword evidence="1" id="KW-0732">Signal</keyword>
<comment type="caution">
    <text evidence="4">The sequence shown here is derived from an EMBL/GenBank/DDBJ whole genome shotgun (WGS) entry which is preliminary data.</text>
</comment>
<evidence type="ECO:0000256" key="1">
    <source>
        <dbReference type="SAM" id="SignalP"/>
    </source>
</evidence>
<organism evidence="4 5">
    <name type="scientific">Hymenobacter ruricola</name>
    <dbReference type="NCBI Taxonomy" id="2791023"/>
    <lineage>
        <taxon>Bacteria</taxon>
        <taxon>Pseudomonadati</taxon>
        <taxon>Bacteroidota</taxon>
        <taxon>Cytophagia</taxon>
        <taxon>Cytophagales</taxon>
        <taxon>Hymenobacteraceae</taxon>
        <taxon>Hymenobacter</taxon>
    </lineage>
</organism>
<dbReference type="InterPro" id="IPR026444">
    <property type="entry name" value="Secre_tail"/>
</dbReference>
<gene>
    <name evidence="4" type="ORF">I2H31_21330</name>
</gene>
<feature type="chain" id="PRO_5046109104" evidence="1">
    <location>
        <begin position="33"/>
        <end position="710"/>
    </location>
</feature>
<dbReference type="InterPro" id="IPR056600">
    <property type="entry name" value="GBD_T9SS_assoc"/>
</dbReference>
<evidence type="ECO:0000313" key="4">
    <source>
        <dbReference type="EMBL" id="MBF9223660.1"/>
    </source>
</evidence>
<evidence type="ECO:0000259" key="3">
    <source>
        <dbReference type="Pfam" id="PF23759"/>
    </source>
</evidence>
<reference evidence="4 5" key="1">
    <citation type="submission" date="2020-11" db="EMBL/GenBank/DDBJ databases">
        <authorList>
            <person name="Kim M.K."/>
        </authorList>
    </citation>
    <scope>NUCLEOTIDE SEQUENCE [LARGE SCALE GENOMIC DNA]</scope>
    <source>
        <strain evidence="4 5">BT662</strain>
    </source>
</reference>
<keyword evidence="5" id="KW-1185">Reference proteome</keyword>
<feature type="signal peptide" evidence="1">
    <location>
        <begin position="1"/>
        <end position="32"/>
    </location>
</feature>
<dbReference type="Pfam" id="PF18962">
    <property type="entry name" value="Por_Secre_tail"/>
    <property type="match status" value="1"/>
</dbReference>
<protein>
    <submittedName>
        <fullName evidence="4">T9SS type A sorting domain-containing protein</fullName>
    </submittedName>
</protein>
<feature type="domain" description="T9SS-like galactose binding" evidence="3">
    <location>
        <begin position="353"/>
        <end position="478"/>
    </location>
</feature>
<dbReference type="InterPro" id="IPR036116">
    <property type="entry name" value="FN3_sf"/>
</dbReference>
<dbReference type="EMBL" id="JADQDM010000017">
    <property type="protein sequence ID" value="MBF9223660.1"/>
    <property type="molecule type" value="Genomic_DNA"/>
</dbReference>
<feature type="domain" description="T9SS-like galactose binding" evidence="3">
    <location>
        <begin position="490"/>
        <end position="604"/>
    </location>
</feature>
<dbReference type="InterPro" id="IPR013783">
    <property type="entry name" value="Ig-like_fold"/>
</dbReference>
<dbReference type="RefSeq" id="WP_196295087.1">
    <property type="nucleotide sequence ID" value="NZ_JADQDM010000017.1"/>
</dbReference>
<name>A0ABS0I9M0_9BACT</name>
<sequence>MTTPLHARKRGPLSWALLLLAALLLNSRPNQAQTVDTYSFSASAGTFTALPNTATAVTSISSDDALVNVPIGFNFVFDGNVYTQAYVSSNGTLSFNAAAPSNGLASYDNALSSVSAASRPLVAPYWDDLTGVGGTAAYQTTGTTGSRVFTFQWLNWTNRIGTGGTFSFQVQLVEGTNIVRFIYNRGATANSGATASIGLAGTGTGSGSFLSLNNAGTSPGVSSTTETATIGTVPASGQIYSFAPPIPAACPAPRNLNAAASNSSALVTFTASNANPGPFTILYGPAGFNPALPSNPTTNPYSSTTTAQLFAVLTPLTAQTTYQFYVVQNCGGSAGDSNRSNVGTFTTEPNPAANDNCTTALPLTVAATCATPTSGTVFGATPLSSPLATSCTSTTANDVWYSFVANGRSQTITFVPQFAAVLDVRSGSCTSSTSIFCTSAAAGATSTSNVGGLTQGTTYYVRVYASGNTQPTAATSTFTLCVVTGPPVPANDECTGAVPLSLGTICAAPVVGTVVAASQSLPPTTGCTGSSAVDVWYSFVATGTTQTLTFAPQFAASLNVRTGTCAATTSVFCASTAAMATSVHNLTGLTRNQTYYVRVYASGTSQPSPTASTFILCGSGAPSAARAQANTEALLVYPNPSNTGQLTLKLSGSHGAGQATLLNALGQAVRRQALTGAAEQVLSTRGLAPGLYTLRVAAGEQVLTRKVVLE</sequence>
<dbReference type="Proteomes" id="UP000618931">
    <property type="component" value="Unassembled WGS sequence"/>
</dbReference>
<dbReference type="Pfam" id="PF23759">
    <property type="entry name" value="GBD_T9SS_assoc"/>
    <property type="match status" value="2"/>
</dbReference>
<dbReference type="Gene3D" id="2.60.40.10">
    <property type="entry name" value="Immunoglobulins"/>
    <property type="match status" value="1"/>
</dbReference>
<feature type="domain" description="Secretion system C-terminal sorting" evidence="2">
    <location>
        <begin position="636"/>
        <end position="708"/>
    </location>
</feature>
<dbReference type="SUPFAM" id="SSF49265">
    <property type="entry name" value="Fibronectin type III"/>
    <property type="match status" value="1"/>
</dbReference>
<evidence type="ECO:0000313" key="5">
    <source>
        <dbReference type="Proteomes" id="UP000618931"/>
    </source>
</evidence>